<name>A0A3B9IRL4_9PROT</name>
<proteinExistence type="predicted"/>
<sequence>MVAQSDWLPITMPTRGAVAEGVPAGVPVMKPCPSVSGGSGRRGCRTFRRDRGPRIIQTPPGRVYSRRRISPARPLSRHCRKMRIMPSPVPAPSTPQTPLGRHAHAVYGRPSAREVCLEAQDGHGADVVLILAFHHAAATGRRLDAHGIAALDAAAAGWRAEVVRPLRALRRRLRGDAPVMAGMAADRARAIGDGLLAHEIAAETAMLDALAPVLDGLARPLGAGEDGRTAFARMLDLYGVLLVALPDGWARVRDGLVASMGPAIPRGETEGRA</sequence>
<organism evidence="2 3">
    <name type="scientific">Tistrella mobilis</name>
    <dbReference type="NCBI Taxonomy" id="171437"/>
    <lineage>
        <taxon>Bacteria</taxon>
        <taxon>Pseudomonadati</taxon>
        <taxon>Pseudomonadota</taxon>
        <taxon>Alphaproteobacteria</taxon>
        <taxon>Geminicoccales</taxon>
        <taxon>Geminicoccaceae</taxon>
        <taxon>Tistrella</taxon>
    </lineage>
</organism>
<comment type="caution">
    <text evidence="2">The sequence shown here is derived from an EMBL/GenBank/DDBJ whole genome shotgun (WGS) entry which is preliminary data.</text>
</comment>
<dbReference type="NCBIfam" id="TIGR02444">
    <property type="entry name" value="TIGR02444 family protein"/>
    <property type="match status" value="1"/>
</dbReference>
<protein>
    <submittedName>
        <fullName evidence="2">TIGR02444 family protein</fullName>
    </submittedName>
</protein>
<dbReference type="AlphaFoldDB" id="A0A3B9IRL4"/>
<dbReference type="Proteomes" id="UP000257706">
    <property type="component" value="Unassembled WGS sequence"/>
</dbReference>
<evidence type="ECO:0000313" key="3">
    <source>
        <dbReference type="Proteomes" id="UP000257706"/>
    </source>
</evidence>
<dbReference type="InterPro" id="IPR012659">
    <property type="entry name" value="CHP02444"/>
</dbReference>
<reference evidence="2 3" key="1">
    <citation type="journal article" date="2018" name="Nat. Biotechnol.">
        <title>A standardized bacterial taxonomy based on genome phylogeny substantially revises the tree of life.</title>
        <authorList>
            <person name="Parks D.H."/>
            <person name="Chuvochina M."/>
            <person name="Waite D.W."/>
            <person name="Rinke C."/>
            <person name="Skarshewski A."/>
            <person name="Chaumeil P.A."/>
            <person name="Hugenholtz P."/>
        </authorList>
    </citation>
    <scope>NUCLEOTIDE SEQUENCE [LARGE SCALE GENOMIC DNA]</scope>
    <source>
        <strain evidence="2">UBA8739</strain>
    </source>
</reference>
<feature type="region of interest" description="Disordered" evidence="1">
    <location>
        <begin position="33"/>
        <end position="56"/>
    </location>
</feature>
<accession>A0A3B9IRL4</accession>
<dbReference type="EMBL" id="DMAI01000341">
    <property type="protein sequence ID" value="HAE49849.1"/>
    <property type="molecule type" value="Genomic_DNA"/>
</dbReference>
<evidence type="ECO:0000256" key="1">
    <source>
        <dbReference type="SAM" id="MobiDB-lite"/>
    </source>
</evidence>
<dbReference type="Pfam" id="PF09523">
    <property type="entry name" value="DUF2390"/>
    <property type="match status" value="1"/>
</dbReference>
<evidence type="ECO:0000313" key="2">
    <source>
        <dbReference type="EMBL" id="HAE49849.1"/>
    </source>
</evidence>
<gene>
    <name evidence="2" type="ORF">DCK97_20765</name>
</gene>